<evidence type="ECO:0000313" key="2">
    <source>
        <dbReference type="Proteomes" id="UP000516105"/>
    </source>
</evidence>
<evidence type="ECO:0000313" key="1">
    <source>
        <dbReference type="EMBL" id="QNP45745.1"/>
    </source>
</evidence>
<reference evidence="1 2" key="1">
    <citation type="submission" date="2020-08" db="EMBL/GenBank/DDBJ databases">
        <title>Genome sequence of Sphingomonas sediminicola KACC 15039T.</title>
        <authorList>
            <person name="Hyun D.-W."/>
            <person name="Bae J.-W."/>
        </authorList>
    </citation>
    <scope>NUCLEOTIDE SEQUENCE [LARGE SCALE GENOMIC DNA]</scope>
    <source>
        <strain evidence="1 2">KACC 15039</strain>
    </source>
</reference>
<protein>
    <submittedName>
        <fullName evidence="1">Uncharacterized protein</fullName>
    </submittedName>
</protein>
<organism evidence="1 2">
    <name type="scientific">Sphingomonas sediminicola</name>
    <dbReference type="NCBI Taxonomy" id="386874"/>
    <lineage>
        <taxon>Bacteria</taxon>
        <taxon>Pseudomonadati</taxon>
        <taxon>Pseudomonadota</taxon>
        <taxon>Alphaproteobacteria</taxon>
        <taxon>Sphingomonadales</taxon>
        <taxon>Sphingomonadaceae</taxon>
        <taxon>Sphingomonas</taxon>
    </lineage>
</organism>
<accession>A0ABX6T7I3</accession>
<dbReference type="EMBL" id="CP060782">
    <property type="protein sequence ID" value="QNP45745.1"/>
    <property type="molecule type" value="Genomic_DNA"/>
</dbReference>
<proteinExistence type="predicted"/>
<keyword evidence="2" id="KW-1185">Reference proteome</keyword>
<sequence>MFEPGMKMHRVRLTRDGEDAGTFIMPAFDVDDAVARAKATAAETKDQDPTYDNPFENLEGLEAWVGTIS</sequence>
<name>A0ABX6T7I3_9SPHN</name>
<dbReference type="Proteomes" id="UP000516105">
    <property type="component" value="Chromosome"/>
</dbReference>
<gene>
    <name evidence="1" type="ORF">H9L14_14750</name>
</gene>
<dbReference type="RefSeq" id="WP_187708698.1">
    <property type="nucleotide sequence ID" value="NZ_CP060782.1"/>
</dbReference>